<reference evidence="4 5" key="1">
    <citation type="submission" date="2018-05" db="EMBL/GenBank/DDBJ databases">
        <title>Chitinophaga sp. K3CV102501T nov., isolated from isolated from a monsoon evergreen broad-leaved forest soil.</title>
        <authorList>
            <person name="Lv Y."/>
        </authorList>
    </citation>
    <scope>NUCLEOTIDE SEQUENCE [LARGE SCALE GENOMIC DNA]</scope>
    <source>
        <strain evidence="4 5">GDMCC 1.1325</strain>
    </source>
</reference>
<keyword evidence="4" id="KW-0808">Transferase</keyword>
<keyword evidence="4" id="KW-0418">Kinase</keyword>
<feature type="coiled-coil region" evidence="1">
    <location>
        <begin position="131"/>
        <end position="158"/>
    </location>
</feature>
<organism evidence="4 5">
    <name type="scientific">Chitinophaga flava</name>
    <dbReference type="NCBI Taxonomy" id="2259036"/>
    <lineage>
        <taxon>Bacteria</taxon>
        <taxon>Pseudomonadati</taxon>
        <taxon>Bacteroidota</taxon>
        <taxon>Chitinophagia</taxon>
        <taxon>Chitinophagales</taxon>
        <taxon>Chitinophagaceae</taxon>
        <taxon>Chitinophaga</taxon>
    </lineage>
</organism>
<keyword evidence="1" id="KW-0175">Coiled coil</keyword>
<keyword evidence="2" id="KW-1133">Transmembrane helix</keyword>
<evidence type="ECO:0000259" key="3">
    <source>
        <dbReference type="Pfam" id="PF06580"/>
    </source>
</evidence>
<keyword evidence="2" id="KW-0812">Transmembrane</keyword>
<gene>
    <name evidence="4" type="ORF">DF182_09445</name>
</gene>
<feature type="transmembrane region" description="Helical" evidence="2">
    <location>
        <begin position="73"/>
        <end position="91"/>
    </location>
</feature>
<dbReference type="InterPro" id="IPR050640">
    <property type="entry name" value="Bact_2-comp_sensor_kinase"/>
</dbReference>
<dbReference type="OrthoDB" id="9792992at2"/>
<accession>A0A365Y2F7</accession>
<name>A0A365Y2F7_9BACT</name>
<dbReference type="Gene3D" id="3.30.565.10">
    <property type="entry name" value="Histidine kinase-like ATPase, C-terminal domain"/>
    <property type="match status" value="1"/>
</dbReference>
<feature type="transmembrane region" description="Helical" evidence="2">
    <location>
        <begin position="12"/>
        <end position="29"/>
    </location>
</feature>
<dbReference type="AlphaFoldDB" id="A0A365Y2F7"/>
<keyword evidence="5" id="KW-1185">Reference proteome</keyword>
<feature type="transmembrane region" description="Helical" evidence="2">
    <location>
        <begin position="41"/>
        <end position="61"/>
    </location>
</feature>
<keyword evidence="2" id="KW-0472">Membrane</keyword>
<evidence type="ECO:0000256" key="1">
    <source>
        <dbReference type="SAM" id="Coils"/>
    </source>
</evidence>
<evidence type="ECO:0000313" key="4">
    <source>
        <dbReference type="EMBL" id="RBL92782.1"/>
    </source>
</evidence>
<proteinExistence type="predicted"/>
<dbReference type="GO" id="GO:0016020">
    <property type="term" value="C:membrane"/>
    <property type="evidence" value="ECO:0007669"/>
    <property type="project" value="InterPro"/>
</dbReference>
<dbReference type="Proteomes" id="UP000253410">
    <property type="component" value="Unassembled WGS sequence"/>
</dbReference>
<comment type="caution">
    <text evidence="4">The sequence shown here is derived from an EMBL/GenBank/DDBJ whole genome shotgun (WGS) entry which is preliminary data.</text>
</comment>
<dbReference type="InterPro" id="IPR036890">
    <property type="entry name" value="HATPase_C_sf"/>
</dbReference>
<dbReference type="PANTHER" id="PTHR34220">
    <property type="entry name" value="SENSOR HISTIDINE KINASE YPDA"/>
    <property type="match status" value="1"/>
</dbReference>
<dbReference type="SUPFAM" id="SSF55874">
    <property type="entry name" value="ATPase domain of HSP90 chaperone/DNA topoisomerase II/histidine kinase"/>
    <property type="match status" value="1"/>
</dbReference>
<dbReference type="GO" id="GO:0000155">
    <property type="term" value="F:phosphorelay sensor kinase activity"/>
    <property type="evidence" value="ECO:0007669"/>
    <property type="project" value="InterPro"/>
</dbReference>
<protein>
    <submittedName>
        <fullName evidence="4">Sensor histidine kinase</fullName>
    </submittedName>
</protein>
<dbReference type="RefSeq" id="WP_113615382.1">
    <property type="nucleotide sequence ID" value="NZ_QFFJ01000001.1"/>
</dbReference>
<dbReference type="PANTHER" id="PTHR34220:SF7">
    <property type="entry name" value="SENSOR HISTIDINE KINASE YPDA"/>
    <property type="match status" value="1"/>
</dbReference>
<evidence type="ECO:0000256" key="2">
    <source>
        <dbReference type="SAM" id="Phobius"/>
    </source>
</evidence>
<dbReference type="InterPro" id="IPR010559">
    <property type="entry name" value="Sig_transdc_His_kin_internal"/>
</dbReference>
<dbReference type="EMBL" id="QFFJ01000001">
    <property type="protein sequence ID" value="RBL92782.1"/>
    <property type="molecule type" value="Genomic_DNA"/>
</dbReference>
<dbReference type="Pfam" id="PF06580">
    <property type="entry name" value="His_kinase"/>
    <property type="match status" value="1"/>
</dbReference>
<evidence type="ECO:0000313" key="5">
    <source>
        <dbReference type="Proteomes" id="UP000253410"/>
    </source>
</evidence>
<feature type="transmembrane region" description="Helical" evidence="2">
    <location>
        <begin position="111"/>
        <end position="131"/>
    </location>
</feature>
<feature type="domain" description="Signal transduction histidine kinase internal region" evidence="3">
    <location>
        <begin position="150"/>
        <end position="227"/>
    </location>
</feature>
<sequence length="341" mass="39391">MKAFPTSAYINVILHALIWGMLLFLPYAVSSAESNYSIGPIPGPFFTIAGVIHMAIFYGNAFYLYPRLMNRRYWWLYIIAVLLMLIVSFQLKYRIMAWWFPELLKNTAAYRFVFAPSVAVFIISLVYRKILDRIYEEKKQKEKEAAQLATELKFLRSQISPHFLFNVLTNLVSLARKKSDRLETSLIMLSELMRYMLYDAGGTKVALSKEVDYLNSYIALQQLRFGSDVTIECDTPPAAALEGYMIEPMLLIPFVENAFKHGTGVLDPVIHIRLSVVREDVLTFEVENQYDPVQDISKDESSGIGLVNVKSRLELLYRDHYHLTVNDDHNRFHIHLTLKLI</sequence>